<organism evidence="1 2">
    <name type="scientific">Hamadaea flava</name>
    <dbReference type="NCBI Taxonomy" id="1742688"/>
    <lineage>
        <taxon>Bacteria</taxon>
        <taxon>Bacillati</taxon>
        <taxon>Actinomycetota</taxon>
        <taxon>Actinomycetes</taxon>
        <taxon>Micromonosporales</taxon>
        <taxon>Micromonosporaceae</taxon>
        <taxon>Hamadaea</taxon>
    </lineage>
</organism>
<accession>A0ABV8LSL8</accession>
<gene>
    <name evidence="1" type="ORF">ACFOZ4_22625</name>
</gene>
<comment type="caution">
    <text evidence="1">The sequence shown here is derived from an EMBL/GenBank/DDBJ whole genome shotgun (WGS) entry which is preliminary data.</text>
</comment>
<dbReference type="EMBL" id="JBHSAY010000010">
    <property type="protein sequence ID" value="MFC4133416.1"/>
    <property type="molecule type" value="Genomic_DNA"/>
</dbReference>
<sequence>MSYDVIFARLADGQSWEDFLAAEPADDEAPLDSATWRQIVHRVREILPGATESGDELLHEETAIQLFCQADAAQLHSPYWFTGEAARRVVSLLYQVAAVVAEETGLTAFDPQVEALVADQRIDDAVAIFDSVAASFAHH</sequence>
<reference evidence="2" key="1">
    <citation type="journal article" date="2019" name="Int. J. Syst. Evol. Microbiol.">
        <title>The Global Catalogue of Microorganisms (GCM) 10K type strain sequencing project: providing services to taxonomists for standard genome sequencing and annotation.</title>
        <authorList>
            <consortium name="The Broad Institute Genomics Platform"/>
            <consortium name="The Broad Institute Genome Sequencing Center for Infectious Disease"/>
            <person name="Wu L."/>
            <person name="Ma J."/>
        </authorList>
    </citation>
    <scope>NUCLEOTIDE SEQUENCE [LARGE SCALE GENOMIC DNA]</scope>
    <source>
        <strain evidence="2">CGMCC 4.7289</strain>
    </source>
</reference>
<proteinExistence type="predicted"/>
<dbReference type="Proteomes" id="UP001595816">
    <property type="component" value="Unassembled WGS sequence"/>
</dbReference>
<protein>
    <submittedName>
        <fullName evidence="1">Uncharacterized protein</fullName>
    </submittedName>
</protein>
<dbReference type="RefSeq" id="WP_253760788.1">
    <property type="nucleotide sequence ID" value="NZ_JAMZDZ010000001.1"/>
</dbReference>
<evidence type="ECO:0000313" key="1">
    <source>
        <dbReference type="EMBL" id="MFC4133416.1"/>
    </source>
</evidence>
<keyword evidence="2" id="KW-1185">Reference proteome</keyword>
<evidence type="ECO:0000313" key="2">
    <source>
        <dbReference type="Proteomes" id="UP001595816"/>
    </source>
</evidence>
<name>A0ABV8LSL8_9ACTN</name>